<dbReference type="Proteomes" id="UP000499080">
    <property type="component" value="Unassembled WGS sequence"/>
</dbReference>
<gene>
    <name evidence="1" type="ORF">AVEN_226466_1</name>
</gene>
<accession>A0A4Y2V001</accession>
<dbReference type="AlphaFoldDB" id="A0A4Y2V001"/>
<proteinExistence type="predicted"/>
<protein>
    <submittedName>
        <fullName evidence="1">Uncharacterized protein</fullName>
    </submittedName>
</protein>
<comment type="caution">
    <text evidence="1">The sequence shown here is derived from an EMBL/GenBank/DDBJ whole genome shotgun (WGS) entry which is preliminary data.</text>
</comment>
<reference evidence="1 2" key="1">
    <citation type="journal article" date="2019" name="Sci. Rep.">
        <title>Orb-weaving spider Araneus ventricosus genome elucidates the spidroin gene catalogue.</title>
        <authorList>
            <person name="Kono N."/>
            <person name="Nakamura H."/>
            <person name="Ohtoshi R."/>
            <person name="Moran D.A.P."/>
            <person name="Shinohara A."/>
            <person name="Yoshida Y."/>
            <person name="Fujiwara M."/>
            <person name="Mori M."/>
            <person name="Tomita M."/>
            <person name="Arakawa K."/>
        </authorList>
    </citation>
    <scope>NUCLEOTIDE SEQUENCE [LARGE SCALE GENOMIC DNA]</scope>
</reference>
<name>A0A4Y2V001_ARAVE</name>
<evidence type="ECO:0000313" key="1">
    <source>
        <dbReference type="EMBL" id="GBO17862.1"/>
    </source>
</evidence>
<evidence type="ECO:0000313" key="2">
    <source>
        <dbReference type="Proteomes" id="UP000499080"/>
    </source>
</evidence>
<keyword evidence="2" id="KW-1185">Reference proteome</keyword>
<dbReference type="EMBL" id="BGPR01041579">
    <property type="protein sequence ID" value="GBO17862.1"/>
    <property type="molecule type" value="Genomic_DNA"/>
</dbReference>
<organism evidence="1 2">
    <name type="scientific">Araneus ventricosus</name>
    <name type="common">Orbweaver spider</name>
    <name type="synonym">Epeira ventricosa</name>
    <dbReference type="NCBI Taxonomy" id="182803"/>
    <lineage>
        <taxon>Eukaryota</taxon>
        <taxon>Metazoa</taxon>
        <taxon>Ecdysozoa</taxon>
        <taxon>Arthropoda</taxon>
        <taxon>Chelicerata</taxon>
        <taxon>Arachnida</taxon>
        <taxon>Araneae</taxon>
        <taxon>Araneomorphae</taxon>
        <taxon>Entelegynae</taxon>
        <taxon>Araneoidea</taxon>
        <taxon>Araneidae</taxon>
        <taxon>Araneus</taxon>
    </lineage>
</organism>
<sequence length="125" mass="14073">MHQQMTVMSFCNQNRSIPVSGYESSKGQKFWNRNENREDEEDCCRPLAVDNGELKMFVDAFSLTTPLDLFLDPIGTWDKKMDCVQHLAALSTVVGQRQSSTTLPRAEAAPKEELGYALVLVSRSD</sequence>